<gene>
    <name evidence="7" type="ORF">DVR12_13435</name>
</gene>
<dbReference type="Proteomes" id="UP000260644">
    <property type="component" value="Unassembled WGS sequence"/>
</dbReference>
<evidence type="ECO:0000256" key="1">
    <source>
        <dbReference type="ARBA" id="ARBA00010641"/>
    </source>
</evidence>
<dbReference type="NCBIfam" id="TIGR02985">
    <property type="entry name" value="Sig70_bacteroi1"/>
    <property type="match status" value="1"/>
</dbReference>
<organism evidence="7 8">
    <name type="scientific">Chitinophaga silvatica</name>
    <dbReference type="NCBI Taxonomy" id="2282649"/>
    <lineage>
        <taxon>Bacteria</taxon>
        <taxon>Pseudomonadati</taxon>
        <taxon>Bacteroidota</taxon>
        <taxon>Chitinophagia</taxon>
        <taxon>Chitinophagales</taxon>
        <taxon>Chitinophagaceae</taxon>
        <taxon>Chitinophaga</taxon>
    </lineage>
</organism>
<dbReference type="PANTHER" id="PTHR43133:SF46">
    <property type="entry name" value="RNA POLYMERASE SIGMA-70 FACTOR ECF SUBFAMILY"/>
    <property type="match status" value="1"/>
</dbReference>
<dbReference type="InterPro" id="IPR014284">
    <property type="entry name" value="RNA_pol_sigma-70_dom"/>
</dbReference>
<evidence type="ECO:0000259" key="6">
    <source>
        <dbReference type="Pfam" id="PF08281"/>
    </source>
</evidence>
<dbReference type="RefSeq" id="WP_116976180.1">
    <property type="nucleotide sequence ID" value="NZ_QPMM01000006.1"/>
</dbReference>
<dbReference type="EMBL" id="QPMM01000006">
    <property type="protein sequence ID" value="RFS22787.1"/>
    <property type="molecule type" value="Genomic_DNA"/>
</dbReference>
<dbReference type="Gene3D" id="1.10.10.10">
    <property type="entry name" value="Winged helix-like DNA-binding domain superfamily/Winged helix DNA-binding domain"/>
    <property type="match status" value="1"/>
</dbReference>
<name>A0A3E1YAU9_9BACT</name>
<dbReference type="InterPro" id="IPR036388">
    <property type="entry name" value="WH-like_DNA-bd_sf"/>
</dbReference>
<dbReference type="SUPFAM" id="SSF88659">
    <property type="entry name" value="Sigma3 and sigma4 domains of RNA polymerase sigma factors"/>
    <property type="match status" value="1"/>
</dbReference>
<dbReference type="OrthoDB" id="764811at2"/>
<keyword evidence="2" id="KW-0805">Transcription regulation</keyword>
<dbReference type="InterPro" id="IPR013324">
    <property type="entry name" value="RNA_pol_sigma_r3/r4-like"/>
</dbReference>
<dbReference type="Pfam" id="PF04542">
    <property type="entry name" value="Sigma70_r2"/>
    <property type="match status" value="1"/>
</dbReference>
<dbReference type="PANTHER" id="PTHR43133">
    <property type="entry name" value="RNA POLYMERASE ECF-TYPE SIGMA FACTO"/>
    <property type="match status" value="1"/>
</dbReference>
<feature type="domain" description="RNA polymerase sigma-70 region 2" evidence="5">
    <location>
        <begin position="27"/>
        <end position="90"/>
    </location>
</feature>
<dbReference type="GO" id="GO:0003677">
    <property type="term" value="F:DNA binding"/>
    <property type="evidence" value="ECO:0007669"/>
    <property type="project" value="InterPro"/>
</dbReference>
<dbReference type="GO" id="GO:0006352">
    <property type="term" value="P:DNA-templated transcription initiation"/>
    <property type="evidence" value="ECO:0007669"/>
    <property type="project" value="InterPro"/>
</dbReference>
<keyword evidence="4" id="KW-0804">Transcription</keyword>
<dbReference type="Pfam" id="PF08281">
    <property type="entry name" value="Sigma70_r4_2"/>
    <property type="match status" value="1"/>
</dbReference>
<keyword evidence="3" id="KW-0731">Sigma factor</keyword>
<dbReference type="InterPro" id="IPR013249">
    <property type="entry name" value="RNA_pol_sigma70_r4_t2"/>
</dbReference>
<comment type="caution">
    <text evidence="7">The sequence shown here is derived from an EMBL/GenBank/DDBJ whole genome shotgun (WGS) entry which is preliminary data.</text>
</comment>
<dbReference type="InterPro" id="IPR039425">
    <property type="entry name" value="RNA_pol_sigma-70-like"/>
</dbReference>
<accession>A0A3E1YAU9</accession>
<dbReference type="InterPro" id="IPR014327">
    <property type="entry name" value="RNA_pol_sigma70_bacteroid"/>
</dbReference>
<sequence length="185" mass="22240">MMQHISNIPSLDRLKEGDFKVFEMIFNTYWEELYSYAAKVLNSQADAQDLVQELFTSLWERRESLTIQTEIRYYLFSAIRKLILRKFRDEGLKEKHLEKFVEYSELRSTLSHIKIESKDILKHIHNDLKQLPEKERQVFQMYHFEELSIREIAYRSGTAEQTVRNQLGNAYKKARPLLHRLLTLL</sequence>
<feature type="domain" description="RNA polymerase sigma factor 70 region 4 type 2" evidence="6">
    <location>
        <begin position="128"/>
        <end position="173"/>
    </location>
</feature>
<evidence type="ECO:0000256" key="3">
    <source>
        <dbReference type="ARBA" id="ARBA00023082"/>
    </source>
</evidence>
<evidence type="ECO:0000313" key="8">
    <source>
        <dbReference type="Proteomes" id="UP000260644"/>
    </source>
</evidence>
<protein>
    <submittedName>
        <fullName evidence="7">RNA polymerase sigma-70 factor</fullName>
    </submittedName>
</protein>
<reference evidence="7 8" key="1">
    <citation type="submission" date="2018-07" db="EMBL/GenBank/DDBJ databases">
        <title>Chitinophaga K2CV101002-2 sp. nov., isolated from a monsoon evergreen broad-leaved forest soil.</title>
        <authorList>
            <person name="Lv Y."/>
        </authorList>
    </citation>
    <scope>NUCLEOTIDE SEQUENCE [LARGE SCALE GENOMIC DNA]</scope>
    <source>
        <strain evidence="7 8">GDMCC 1.1288</strain>
    </source>
</reference>
<evidence type="ECO:0000256" key="2">
    <source>
        <dbReference type="ARBA" id="ARBA00023015"/>
    </source>
</evidence>
<proteinExistence type="inferred from homology"/>
<dbReference type="InterPro" id="IPR013325">
    <property type="entry name" value="RNA_pol_sigma_r2"/>
</dbReference>
<dbReference type="GO" id="GO:0016987">
    <property type="term" value="F:sigma factor activity"/>
    <property type="evidence" value="ECO:0007669"/>
    <property type="project" value="UniProtKB-KW"/>
</dbReference>
<dbReference type="NCBIfam" id="TIGR02937">
    <property type="entry name" value="sigma70-ECF"/>
    <property type="match status" value="1"/>
</dbReference>
<dbReference type="AlphaFoldDB" id="A0A3E1YAU9"/>
<dbReference type="SUPFAM" id="SSF88946">
    <property type="entry name" value="Sigma2 domain of RNA polymerase sigma factors"/>
    <property type="match status" value="1"/>
</dbReference>
<evidence type="ECO:0000259" key="5">
    <source>
        <dbReference type="Pfam" id="PF04542"/>
    </source>
</evidence>
<dbReference type="Gene3D" id="1.10.1740.10">
    <property type="match status" value="1"/>
</dbReference>
<evidence type="ECO:0000256" key="4">
    <source>
        <dbReference type="ARBA" id="ARBA00023163"/>
    </source>
</evidence>
<dbReference type="InterPro" id="IPR007627">
    <property type="entry name" value="RNA_pol_sigma70_r2"/>
</dbReference>
<comment type="similarity">
    <text evidence="1">Belongs to the sigma-70 factor family. ECF subfamily.</text>
</comment>
<keyword evidence="8" id="KW-1185">Reference proteome</keyword>
<evidence type="ECO:0000313" key="7">
    <source>
        <dbReference type="EMBL" id="RFS22787.1"/>
    </source>
</evidence>